<dbReference type="Proteomes" id="UP000009168">
    <property type="component" value="Unassembled WGS sequence"/>
</dbReference>
<reference evidence="3" key="1">
    <citation type="journal article" date="2006" name="PLoS Biol.">
        <title>Macronuclear genome sequence of the ciliate Tetrahymena thermophila, a model eukaryote.</title>
        <authorList>
            <person name="Eisen J.A."/>
            <person name="Coyne R.S."/>
            <person name="Wu M."/>
            <person name="Wu D."/>
            <person name="Thiagarajan M."/>
            <person name="Wortman J.R."/>
            <person name="Badger J.H."/>
            <person name="Ren Q."/>
            <person name="Amedeo P."/>
            <person name="Jones K.M."/>
            <person name="Tallon L.J."/>
            <person name="Delcher A.L."/>
            <person name="Salzberg S.L."/>
            <person name="Silva J.C."/>
            <person name="Haas B.J."/>
            <person name="Majoros W.H."/>
            <person name="Farzad M."/>
            <person name="Carlton J.M."/>
            <person name="Smith R.K. Jr."/>
            <person name="Garg J."/>
            <person name="Pearlman R.E."/>
            <person name="Karrer K.M."/>
            <person name="Sun L."/>
            <person name="Manning G."/>
            <person name="Elde N.C."/>
            <person name="Turkewitz A.P."/>
            <person name="Asai D.J."/>
            <person name="Wilkes D.E."/>
            <person name="Wang Y."/>
            <person name="Cai H."/>
            <person name="Collins K."/>
            <person name="Stewart B.A."/>
            <person name="Lee S.R."/>
            <person name="Wilamowska K."/>
            <person name="Weinberg Z."/>
            <person name="Ruzzo W.L."/>
            <person name="Wloga D."/>
            <person name="Gaertig J."/>
            <person name="Frankel J."/>
            <person name="Tsao C.-C."/>
            <person name="Gorovsky M.A."/>
            <person name="Keeling P.J."/>
            <person name="Waller R.F."/>
            <person name="Patron N.J."/>
            <person name="Cherry J.M."/>
            <person name="Stover N.A."/>
            <person name="Krieger C.J."/>
            <person name="del Toro C."/>
            <person name="Ryder H.F."/>
            <person name="Williamson S.C."/>
            <person name="Barbeau R.A."/>
            <person name="Hamilton E.P."/>
            <person name="Orias E."/>
        </authorList>
    </citation>
    <scope>NUCLEOTIDE SEQUENCE [LARGE SCALE GENOMIC DNA]</scope>
    <source>
        <strain evidence="3">SB210</strain>
    </source>
</reference>
<evidence type="ECO:0000313" key="3">
    <source>
        <dbReference type="Proteomes" id="UP000009168"/>
    </source>
</evidence>
<dbReference type="EMBL" id="GG662544">
    <property type="protein sequence ID" value="EAR83850.2"/>
    <property type="molecule type" value="Genomic_DNA"/>
</dbReference>
<dbReference type="FunCoup" id="Q22F25">
    <property type="interactions" value="57"/>
</dbReference>
<keyword evidence="3" id="KW-1185">Reference proteome</keyword>
<dbReference type="HOGENOM" id="CLU_007792_0_0_1"/>
<dbReference type="PANTHER" id="PTHR31398:SF0">
    <property type="entry name" value="MEIOTIC NUCLEAR DIVISION PROTEIN 1 HOMOLOG"/>
    <property type="match status" value="1"/>
</dbReference>
<evidence type="ECO:0000313" key="2">
    <source>
        <dbReference type="EMBL" id="EAR83850.2"/>
    </source>
</evidence>
<feature type="transmembrane region" description="Helical" evidence="1">
    <location>
        <begin position="28"/>
        <end position="50"/>
    </location>
</feature>
<keyword evidence="1" id="KW-1133">Transmembrane helix</keyword>
<dbReference type="eggNOG" id="ENOG502SJ6P">
    <property type="taxonomic scope" value="Eukaryota"/>
</dbReference>
<name>Q22F25_TETTS</name>
<dbReference type="PANTHER" id="PTHR31398">
    <property type="entry name" value="MEIOTIC NUCLEAR DIVISION PROTEIN 1 HOMOLOG"/>
    <property type="match status" value="1"/>
</dbReference>
<keyword evidence="1" id="KW-0472">Membrane</keyword>
<evidence type="ECO:0000256" key="1">
    <source>
        <dbReference type="SAM" id="Phobius"/>
    </source>
</evidence>
<dbReference type="AlphaFoldDB" id="Q22F25"/>
<dbReference type="RefSeq" id="XP_001031513.2">
    <property type="nucleotide sequence ID" value="XM_001031513.2"/>
</dbReference>
<feature type="transmembrane region" description="Helical" evidence="1">
    <location>
        <begin position="326"/>
        <end position="348"/>
    </location>
</feature>
<organism evidence="2 3">
    <name type="scientific">Tetrahymena thermophila (strain SB210)</name>
    <dbReference type="NCBI Taxonomy" id="312017"/>
    <lineage>
        <taxon>Eukaryota</taxon>
        <taxon>Sar</taxon>
        <taxon>Alveolata</taxon>
        <taxon>Ciliophora</taxon>
        <taxon>Intramacronucleata</taxon>
        <taxon>Oligohymenophorea</taxon>
        <taxon>Hymenostomatida</taxon>
        <taxon>Tetrahymenina</taxon>
        <taxon>Tetrahymenidae</taxon>
        <taxon>Tetrahymena</taxon>
    </lineage>
</organism>
<gene>
    <name evidence="2" type="ORF">TTHERM_00821830</name>
</gene>
<accession>Q22F25</accession>
<dbReference type="KEGG" id="tet:TTHERM_00821830"/>
<sequence>MQRYCHRSLNKFDIFGSDVGLIYKNDSLFRTAFGGIITIAFAAALIILFFHNFSTLVSKSEVSVVQSKSYDVNPSLLNFTQNQFMIAVKIDQDNFIQRPTYKIGFERRHYYTLDNGTFVQIKEPVYLEPCQISHFSSLPNQNINWTQQYIDQDLSDYLCLKENAFFPVGGRYESPDFFHLKFVATKCANVTDPKNPWQYKCASNEYIQQKLKNEDNRIKFMFSNYLLQPEKSQGVTTAFLDSLIFNIQPEKMYTTANIFMNEKIVETDESIFLIKSINKDSYITFDNGDFRQQNAVGQFDKFCEIFFLRSAFSTDIQRQFMKVDQVISYIGGFSQIFLLISTVIVSIYNEYVYYLELANRLYDFELQQPNTNNCKQNDKRPKQISIQSLAIQGIGQQTNQILSSGQLQLKSEQQIQNQNQFNKETNNQIRNENKKITNREEAGLMPIEQIKNIICSRKKTYINIANNIPRKNPLQNNDLSYIKGNKIDQISEEQASQQKSIKSIAKYEPVSEQMIILEVDKINQVQSQQSDTKIKAENGFNNSFTPKSINNIHPLIQNQQNYDDRIFAKTETNIKQSKKENDLKNNRKINSLTNQQSDIYSPESQNSILQKYEKKVFEGLGFNNAHQFLEKELEFIIKRDRSIQLSYKYFVNVITCGKLFNNEEVKLIKKANQLVRKDLDIFNVLDKIKEVEKLKKLLLTQEEQVLFNFFPKPVIKLKDEVQLPSRQQMALTQRQIQSPKIKLNSKSKQWNINLKNITTVSKAFAKFKSNLKKNRINEYETLFECYDKIMQNQESKYKNQLIYLLGDEMRNIFETTKLMQFKKQELNKNEFPNSQKLIRNSSSQSNNQEMLNNKQNANQALQSHKVSHFRSIQNVKMDESASDNQNNMKNFVPEELKMYQIYDKCNDYLEQKNEVIESQISIENRQIDEACEQNIESMQNNKICFQRNFEQLKNPLQN</sequence>
<dbReference type="GO" id="GO:0007131">
    <property type="term" value="P:reciprocal meiotic recombination"/>
    <property type="evidence" value="ECO:0007669"/>
    <property type="project" value="TreeGrafter"/>
</dbReference>
<dbReference type="InParanoid" id="Q22F25"/>
<dbReference type="GO" id="GO:0005634">
    <property type="term" value="C:nucleus"/>
    <property type="evidence" value="ECO:0007669"/>
    <property type="project" value="TreeGrafter"/>
</dbReference>
<dbReference type="GeneID" id="7835516"/>
<proteinExistence type="predicted"/>
<protein>
    <submittedName>
        <fullName evidence="2">Transmembrane protein, putative</fullName>
    </submittedName>
</protein>
<keyword evidence="1 2" id="KW-0812">Transmembrane</keyword>